<dbReference type="AlphaFoldDB" id="A0A1G4J3E9"/>
<reference evidence="11" key="1">
    <citation type="submission" date="2016-03" db="EMBL/GenBank/DDBJ databases">
        <authorList>
            <person name="Devillers Hugo."/>
        </authorList>
    </citation>
    <scope>NUCLEOTIDE SEQUENCE [LARGE SCALE GENOMIC DNA]</scope>
</reference>
<dbReference type="SUPFAM" id="SSF56300">
    <property type="entry name" value="Metallo-dependent phosphatases"/>
    <property type="match status" value="1"/>
</dbReference>
<organism evidence="10 11">
    <name type="scientific">Lachancea meyersii CBS 8951</name>
    <dbReference type="NCBI Taxonomy" id="1266667"/>
    <lineage>
        <taxon>Eukaryota</taxon>
        <taxon>Fungi</taxon>
        <taxon>Dikarya</taxon>
        <taxon>Ascomycota</taxon>
        <taxon>Saccharomycotina</taxon>
        <taxon>Saccharomycetes</taxon>
        <taxon>Saccharomycetales</taxon>
        <taxon>Saccharomycetaceae</taxon>
        <taxon>Lachancea</taxon>
    </lineage>
</organism>
<dbReference type="InterPro" id="IPR004843">
    <property type="entry name" value="Calcineurin-like_PHP"/>
</dbReference>
<accession>A0A1G4J3E9</accession>
<protein>
    <recommendedName>
        <fullName evidence="7">Serine/threonine-protein phosphatase</fullName>
        <ecNumber evidence="7">3.1.3.16</ecNumber>
    </recommendedName>
</protein>
<evidence type="ECO:0000313" key="11">
    <source>
        <dbReference type="Proteomes" id="UP000191144"/>
    </source>
</evidence>
<dbReference type="EMBL" id="LT598479">
    <property type="protein sequence ID" value="SCU84167.1"/>
    <property type="molecule type" value="Genomic_DNA"/>
</dbReference>
<evidence type="ECO:0000259" key="9">
    <source>
        <dbReference type="PROSITE" id="PS00125"/>
    </source>
</evidence>
<evidence type="ECO:0000256" key="3">
    <source>
        <dbReference type="ARBA" id="ARBA00022912"/>
    </source>
</evidence>
<evidence type="ECO:0000256" key="2">
    <source>
        <dbReference type="ARBA" id="ARBA00022801"/>
    </source>
</evidence>
<dbReference type="GO" id="GO:0004722">
    <property type="term" value="F:protein serine/threonine phosphatase activity"/>
    <property type="evidence" value="ECO:0007669"/>
    <property type="project" value="UniProtKB-EC"/>
</dbReference>
<dbReference type="PANTHER" id="PTHR11668">
    <property type="entry name" value="SERINE/THREONINE PROTEIN PHOSPHATASE"/>
    <property type="match status" value="1"/>
</dbReference>
<comment type="catalytic activity">
    <reaction evidence="6 7">
        <text>O-phospho-L-threonyl-[protein] + H2O = L-threonyl-[protein] + phosphate</text>
        <dbReference type="Rhea" id="RHEA:47004"/>
        <dbReference type="Rhea" id="RHEA-COMP:11060"/>
        <dbReference type="Rhea" id="RHEA-COMP:11605"/>
        <dbReference type="ChEBI" id="CHEBI:15377"/>
        <dbReference type="ChEBI" id="CHEBI:30013"/>
        <dbReference type="ChEBI" id="CHEBI:43474"/>
        <dbReference type="ChEBI" id="CHEBI:61977"/>
        <dbReference type="EC" id="3.1.3.16"/>
    </reaction>
</comment>
<feature type="compositionally biased region" description="Polar residues" evidence="8">
    <location>
        <begin position="183"/>
        <end position="203"/>
    </location>
</feature>
<keyword evidence="4" id="KW-0464">Manganese</keyword>
<dbReference type="GO" id="GO:0007059">
    <property type="term" value="P:chromosome segregation"/>
    <property type="evidence" value="ECO:0007669"/>
    <property type="project" value="TreeGrafter"/>
</dbReference>
<comment type="similarity">
    <text evidence="7">Belongs to the PPP phosphatase family.</text>
</comment>
<keyword evidence="11" id="KW-1185">Reference proteome</keyword>
<dbReference type="GO" id="GO:0046872">
    <property type="term" value="F:metal ion binding"/>
    <property type="evidence" value="ECO:0007669"/>
    <property type="project" value="UniProtKB-KW"/>
</dbReference>
<evidence type="ECO:0000256" key="7">
    <source>
        <dbReference type="RuleBase" id="RU004273"/>
    </source>
</evidence>
<sequence>MGNSPSKSNYALPSTKTASANSSGVLTSSDDLNSNEPNDPDDSRSLPTITPTQHINLVPRSAPGEPKSKPKPNSNAGSSFNSYPPPSLASLAKAHYTHSPAPKMSSPASSSPQHGSHHHRPHHPHHHSHNTRNAKRRSTASYDLDLDIDMSFAKALGTSYPASTSLAGSGSSSSSGSSNNGTITPPSYSTDSSFTNYSFTDNEPQTPQSSSAPTSTTHPLPPIKEEMQSSTALARKNRSSRSSASQVPHDRKAAPPVILKRYSHDAQATEHVDIDEVIERLLDIGSTRYYQAKEFPLSAWKVQVICSKARELFLQQPSLLRLQAPIKIVGDLHGQFTDLMRILRLSGVPPDSSYLFLGDYVDRGKQSLETMLLLLCYKIKFPDRFFMLRGNHESANVTKMYGFYDECKRRLSSKSWKVFVDVFNSLPLAAVVQEKIFCVHGGISPHLRDLSQIERVARPTDIPDEGLITDLLWSDPDPQVSDWSVNDRGVSVTFGKRNVLEFCSRFNFDLVIRGHMVVEDGYEFFARKKFVTVFSAPNYCGEFQNWGAVMSVTTGLMCSFELLKPHGIKNKPKS</sequence>
<feature type="compositionally biased region" description="Low complexity" evidence="8">
    <location>
        <begin position="98"/>
        <end position="114"/>
    </location>
</feature>
<keyword evidence="1" id="KW-0479">Metal-binding</keyword>
<dbReference type="EC" id="3.1.3.16" evidence="7"/>
<feature type="compositionally biased region" description="Basic residues" evidence="8">
    <location>
        <begin position="115"/>
        <end position="138"/>
    </location>
</feature>
<dbReference type="Proteomes" id="UP000191144">
    <property type="component" value="Chromosome C"/>
</dbReference>
<evidence type="ECO:0000256" key="4">
    <source>
        <dbReference type="ARBA" id="ARBA00023211"/>
    </source>
</evidence>
<dbReference type="GO" id="GO:0005737">
    <property type="term" value="C:cytoplasm"/>
    <property type="evidence" value="ECO:0007669"/>
    <property type="project" value="TreeGrafter"/>
</dbReference>
<feature type="region of interest" description="Disordered" evidence="8">
    <location>
        <begin position="1"/>
        <end position="140"/>
    </location>
</feature>
<dbReference type="InterPro" id="IPR031675">
    <property type="entry name" value="STPPase_N"/>
</dbReference>
<dbReference type="OrthoDB" id="1930084at2759"/>
<dbReference type="GO" id="GO:0007346">
    <property type="term" value="P:regulation of mitotic cell cycle"/>
    <property type="evidence" value="ECO:0007669"/>
    <property type="project" value="TreeGrafter"/>
</dbReference>
<keyword evidence="3" id="KW-0904">Protein phosphatase</keyword>
<evidence type="ECO:0000313" key="10">
    <source>
        <dbReference type="EMBL" id="SCU84167.1"/>
    </source>
</evidence>
<gene>
    <name evidence="10" type="ORF">LAME_0C08504G</name>
</gene>
<evidence type="ECO:0000256" key="1">
    <source>
        <dbReference type="ARBA" id="ARBA00022723"/>
    </source>
</evidence>
<feature type="compositionally biased region" description="Polar residues" evidence="8">
    <location>
        <begin position="71"/>
        <end position="82"/>
    </location>
</feature>
<name>A0A1G4J3E9_9SACH</name>
<dbReference type="Pfam" id="PF00149">
    <property type="entry name" value="Metallophos"/>
    <property type="match status" value="1"/>
</dbReference>
<feature type="compositionally biased region" description="Low complexity" evidence="8">
    <location>
        <begin position="162"/>
        <end position="182"/>
    </location>
</feature>
<feature type="compositionally biased region" description="Polar residues" evidence="8">
    <location>
        <begin position="45"/>
        <end position="55"/>
    </location>
</feature>
<dbReference type="Gene3D" id="3.60.21.10">
    <property type="match status" value="1"/>
</dbReference>
<dbReference type="Pfam" id="PF16891">
    <property type="entry name" value="STPPase_N"/>
    <property type="match status" value="1"/>
</dbReference>
<dbReference type="InterPro" id="IPR050341">
    <property type="entry name" value="PP1_catalytic_subunit"/>
</dbReference>
<dbReference type="PROSITE" id="PS00125">
    <property type="entry name" value="SER_THR_PHOSPHATASE"/>
    <property type="match status" value="1"/>
</dbReference>
<dbReference type="SMART" id="SM00156">
    <property type="entry name" value="PP2Ac"/>
    <property type="match status" value="1"/>
</dbReference>
<comment type="catalytic activity">
    <reaction evidence="5">
        <text>O-phospho-L-seryl-[protein] + H2O = L-seryl-[protein] + phosphate</text>
        <dbReference type="Rhea" id="RHEA:20629"/>
        <dbReference type="Rhea" id="RHEA-COMP:9863"/>
        <dbReference type="Rhea" id="RHEA-COMP:11604"/>
        <dbReference type="ChEBI" id="CHEBI:15377"/>
        <dbReference type="ChEBI" id="CHEBI:29999"/>
        <dbReference type="ChEBI" id="CHEBI:43474"/>
        <dbReference type="ChEBI" id="CHEBI:83421"/>
        <dbReference type="EC" id="3.1.3.16"/>
    </reaction>
</comment>
<dbReference type="PANTHER" id="PTHR11668:SF423">
    <property type="entry name" value="SERINE_THREONINE-PROTEIN PHOSPHATASE PPQ"/>
    <property type="match status" value="1"/>
</dbReference>
<proteinExistence type="inferred from homology"/>
<feature type="region of interest" description="Disordered" evidence="8">
    <location>
        <begin position="160"/>
        <end position="257"/>
    </location>
</feature>
<dbReference type="InterPro" id="IPR006186">
    <property type="entry name" value="Ser/Thr-sp_prot-phosphatase"/>
</dbReference>
<evidence type="ECO:0000256" key="5">
    <source>
        <dbReference type="ARBA" id="ARBA00047761"/>
    </source>
</evidence>
<feature type="domain" description="Serine/threonine specific protein phosphatases" evidence="9">
    <location>
        <begin position="388"/>
        <end position="393"/>
    </location>
</feature>
<feature type="compositionally biased region" description="Polar residues" evidence="8">
    <location>
        <begin position="1"/>
        <end position="37"/>
    </location>
</feature>
<dbReference type="GO" id="GO:0005634">
    <property type="term" value="C:nucleus"/>
    <property type="evidence" value="ECO:0007669"/>
    <property type="project" value="TreeGrafter"/>
</dbReference>
<keyword evidence="2 7" id="KW-0378">Hydrolase</keyword>
<evidence type="ECO:0000256" key="6">
    <source>
        <dbReference type="ARBA" id="ARBA00048336"/>
    </source>
</evidence>
<feature type="compositionally biased region" description="Low complexity" evidence="8">
    <location>
        <begin position="204"/>
        <end position="218"/>
    </location>
</feature>
<dbReference type="InterPro" id="IPR029052">
    <property type="entry name" value="Metallo-depent_PP-like"/>
</dbReference>
<evidence type="ECO:0000256" key="8">
    <source>
        <dbReference type="SAM" id="MobiDB-lite"/>
    </source>
</evidence>
<dbReference type="FunFam" id="3.60.21.10:FF:000026">
    <property type="entry name" value="Serine/threonine-protein phosphatase"/>
    <property type="match status" value="1"/>
</dbReference>
<dbReference type="PRINTS" id="PR00114">
    <property type="entry name" value="STPHPHTASE"/>
</dbReference>